<reference evidence="2" key="1">
    <citation type="submission" date="2017-10" db="EMBL/GenBank/DDBJ databases">
        <title>Rapid genome shrinkage in a self-fertile nematode reveals novel sperm competition proteins.</title>
        <authorList>
            <person name="Yin D."/>
            <person name="Schwarz E.M."/>
            <person name="Thomas C.G."/>
            <person name="Felde R.L."/>
            <person name="Korf I.F."/>
            <person name="Cutter A.D."/>
            <person name="Schartner C.M."/>
            <person name="Ralston E.J."/>
            <person name="Meyer B.J."/>
            <person name="Haag E.S."/>
        </authorList>
    </citation>
    <scope>NUCLEOTIDE SEQUENCE [LARGE SCALE GENOMIC DNA]</scope>
    <source>
        <strain evidence="2">JU1422</strain>
    </source>
</reference>
<sequence>MSSLDLLLERLVNNCSIYDEMPHSFDDTLIDKLVDSIEFEESSIIVVRNFVKSIDFESRCIPIQMIIRLLDAAIVKKKFHDDELLLEFVQGSEDLLPQARPPKLLDDLFRFYQRPEVFAIRKPDAWLPVIRWAINEIDDDSTSVFLRRQYQTFICQLQPSDARRLLIISGAVEIFIRRTRRGEQSNFIVDVVTRILDRYSDDLEVEELHSYVESIRSAARIGENSLRLLVKLKELHQTLTIPLTPGTWQCESNRVDLICFLLESNPDPCHGIMAFSDGGNDERVQNVDQLVDLLLYSPAVKLHHKTKILHRMSEKQVKTFLEQLNEEVKVENKVRIPELSKLLPKLAPRVTVQQIATLFESLGARVLESSLLLRELSRVYGPDIFSSPELSEFKNRLRARLTDMIRTSALESEWEQTDTALEIAYIFPCFLPESEDLQALSKSSRNSPYVMSMVLKLMRDHYGGIPDDLLRFYILESADPAPKLVCMRYLCSPMIFGTLSREEIVEYLEAGLSDNGMDMRQEALKLAETAMSKPNLKDAVLDMLTEYKNDRWIGRYVRRLLCEEHVVQENESVVIVREMLASLSVHGNDDEIKDCY</sequence>
<proteinExistence type="predicted"/>
<dbReference type="OrthoDB" id="10057956at2759"/>
<evidence type="ECO:0000313" key="1">
    <source>
        <dbReference type="EMBL" id="PIC47480.1"/>
    </source>
</evidence>
<protein>
    <submittedName>
        <fullName evidence="1">Uncharacterized protein</fullName>
    </submittedName>
</protein>
<gene>
    <name evidence="1" type="primary">Cni-R05H10.3</name>
    <name evidence="1" type="synonym">Cnig_chr_II.g6826</name>
    <name evidence="1" type="ORF">B9Z55_006826</name>
</gene>
<organism evidence="1 2">
    <name type="scientific">Caenorhabditis nigoni</name>
    <dbReference type="NCBI Taxonomy" id="1611254"/>
    <lineage>
        <taxon>Eukaryota</taxon>
        <taxon>Metazoa</taxon>
        <taxon>Ecdysozoa</taxon>
        <taxon>Nematoda</taxon>
        <taxon>Chromadorea</taxon>
        <taxon>Rhabditida</taxon>
        <taxon>Rhabditina</taxon>
        <taxon>Rhabditomorpha</taxon>
        <taxon>Rhabditoidea</taxon>
        <taxon>Rhabditidae</taxon>
        <taxon>Peloderinae</taxon>
        <taxon>Caenorhabditis</taxon>
    </lineage>
</organism>
<evidence type="ECO:0000313" key="2">
    <source>
        <dbReference type="Proteomes" id="UP000230233"/>
    </source>
</evidence>
<dbReference type="AlphaFoldDB" id="A0A2G5V6X1"/>
<name>A0A2G5V6X1_9PELO</name>
<comment type="caution">
    <text evidence="1">The sequence shown here is derived from an EMBL/GenBank/DDBJ whole genome shotgun (WGS) entry which is preliminary data.</text>
</comment>
<accession>A0A2G5V6X1</accession>
<dbReference type="Proteomes" id="UP000230233">
    <property type="component" value="Chromosome II"/>
</dbReference>
<dbReference type="STRING" id="1611254.A0A2G5V6X1"/>
<dbReference type="EMBL" id="PDUG01000002">
    <property type="protein sequence ID" value="PIC47480.1"/>
    <property type="molecule type" value="Genomic_DNA"/>
</dbReference>
<keyword evidence="2" id="KW-1185">Reference proteome</keyword>